<dbReference type="Proteomes" id="UP000681794">
    <property type="component" value="Chromosome"/>
</dbReference>
<proteinExistence type="predicted"/>
<evidence type="ECO:0000313" key="2">
    <source>
        <dbReference type="Proteomes" id="UP000681794"/>
    </source>
</evidence>
<organism evidence="1 2">
    <name type="scientific">Curtobacterium aetherium</name>
    <dbReference type="NCBI Taxonomy" id="2841594"/>
    <lineage>
        <taxon>Bacteria</taxon>
        <taxon>Bacillati</taxon>
        <taxon>Actinomycetota</taxon>
        <taxon>Actinomycetes</taxon>
        <taxon>Micrococcales</taxon>
        <taxon>Microbacteriaceae</taxon>
        <taxon>Curtobacterium</taxon>
    </lineage>
</organism>
<keyword evidence="2" id="KW-1185">Reference proteome</keyword>
<sequence length="194" mass="22395">MLGADAVLDPPPRRVLVAGTAGVGKTTTAGRIAAAIGAPHTEIDGLYHGPGWTVLPTFEQEVRRVTSAPTWVSEWQYRSVRALLVERADTLVWLDLPRRVAFWRLLRRTLRRRLRRTVLWNGNVEPPLWTFLTRREHILRWGIATRNAMREQVPALVPDAPHLRVVRLRSQREIERFVERLVVGTEYNRRRPPP</sequence>
<name>A0ACD1E0D8_9MICO</name>
<dbReference type="EMBL" id="CP076544">
    <property type="protein sequence ID" value="QWS32349.1"/>
    <property type="molecule type" value="Genomic_DNA"/>
</dbReference>
<accession>A0ACD1E0D8</accession>
<protein>
    <submittedName>
        <fullName evidence="1">AAA family ATPase</fullName>
    </submittedName>
</protein>
<gene>
    <name evidence="1" type="ORF">KM842_08465</name>
</gene>
<reference evidence="1" key="1">
    <citation type="submission" date="2021-06" db="EMBL/GenBank/DDBJ databases">
        <authorList>
            <person name="Ellington A.J."/>
            <person name="Bryan N.C."/>
            <person name="Christner B.C."/>
            <person name="Reisch C.R."/>
        </authorList>
    </citation>
    <scope>NUCLEOTIDE SEQUENCE</scope>
    <source>
        <strain evidence="1">L6-1</strain>
    </source>
</reference>
<evidence type="ECO:0000313" key="1">
    <source>
        <dbReference type="EMBL" id="QWS32349.1"/>
    </source>
</evidence>